<reference evidence="1 2" key="1">
    <citation type="submission" date="2018-11" db="EMBL/GenBank/DDBJ databases">
        <authorList>
            <consortium name="Pathogen Informatics"/>
        </authorList>
    </citation>
    <scope>NUCLEOTIDE SEQUENCE [LARGE SCALE GENOMIC DNA]</scope>
</reference>
<protein>
    <submittedName>
        <fullName evidence="1">Uncharacterized protein</fullName>
    </submittedName>
</protein>
<dbReference type="EMBL" id="UYRV01017320">
    <property type="protein sequence ID" value="VDK63064.1"/>
    <property type="molecule type" value="Genomic_DNA"/>
</dbReference>
<name>A0A3P6T860_CYLGO</name>
<keyword evidence="2" id="KW-1185">Reference proteome</keyword>
<sequence length="86" mass="9510">MLLRNINPTKLCNGTRICIRNLMPNVIEAIILVGKIKVSGKACTRYDSKQSVRTVPAHSRSGLGNSMFFAWSAVRGVFEDRESGDL</sequence>
<dbReference type="AlphaFoldDB" id="A0A3P6T860"/>
<gene>
    <name evidence="1" type="ORF">CGOC_LOCUS5621</name>
</gene>
<evidence type="ECO:0000313" key="1">
    <source>
        <dbReference type="EMBL" id="VDK63064.1"/>
    </source>
</evidence>
<dbReference type="Proteomes" id="UP000271889">
    <property type="component" value="Unassembled WGS sequence"/>
</dbReference>
<dbReference type="OrthoDB" id="9997116at2759"/>
<evidence type="ECO:0000313" key="2">
    <source>
        <dbReference type="Proteomes" id="UP000271889"/>
    </source>
</evidence>
<organism evidence="1 2">
    <name type="scientific">Cylicostephanus goldi</name>
    <name type="common">Nematode worm</name>
    <dbReference type="NCBI Taxonomy" id="71465"/>
    <lineage>
        <taxon>Eukaryota</taxon>
        <taxon>Metazoa</taxon>
        <taxon>Ecdysozoa</taxon>
        <taxon>Nematoda</taxon>
        <taxon>Chromadorea</taxon>
        <taxon>Rhabditida</taxon>
        <taxon>Rhabditina</taxon>
        <taxon>Rhabditomorpha</taxon>
        <taxon>Strongyloidea</taxon>
        <taxon>Strongylidae</taxon>
        <taxon>Cylicostephanus</taxon>
    </lineage>
</organism>
<proteinExistence type="predicted"/>
<accession>A0A3P6T860</accession>